<accession>A0A8H4U2T0</accession>
<gene>
    <name evidence="2" type="ORF">FSARC_4026</name>
</gene>
<reference evidence="2" key="2">
    <citation type="submission" date="2020-05" db="EMBL/GenBank/DDBJ databases">
        <authorList>
            <person name="Kim H.-S."/>
            <person name="Proctor R.H."/>
            <person name="Brown D.W."/>
        </authorList>
    </citation>
    <scope>NUCLEOTIDE SEQUENCE</scope>
    <source>
        <strain evidence="2">NRRL 20472</strain>
    </source>
</reference>
<evidence type="ECO:0000313" key="2">
    <source>
        <dbReference type="EMBL" id="KAF4968602.1"/>
    </source>
</evidence>
<dbReference type="EMBL" id="JABEXW010000193">
    <property type="protein sequence ID" value="KAF4968602.1"/>
    <property type="molecule type" value="Genomic_DNA"/>
</dbReference>
<proteinExistence type="predicted"/>
<name>A0A8H4U2T0_9HYPO</name>
<reference evidence="2" key="1">
    <citation type="journal article" date="2020" name="BMC Genomics">
        <title>Correction to: Identification and distribution of gene clusters required for synthesis of sphingolipid metabolism inhibitors in diverse species of the filamentous fungus Fusarium.</title>
        <authorList>
            <person name="Kim H.S."/>
            <person name="Lohmar J.M."/>
            <person name="Busman M."/>
            <person name="Brown D.W."/>
            <person name="Naumann T.A."/>
            <person name="Divon H.H."/>
            <person name="Lysoe E."/>
            <person name="Uhlig S."/>
            <person name="Proctor R.H."/>
        </authorList>
    </citation>
    <scope>NUCLEOTIDE SEQUENCE</scope>
    <source>
        <strain evidence="2">NRRL 20472</strain>
    </source>
</reference>
<comment type="caution">
    <text evidence="2">The sequence shown here is derived from an EMBL/GenBank/DDBJ whole genome shotgun (WGS) entry which is preliminary data.</text>
</comment>
<dbReference type="AlphaFoldDB" id="A0A8H4U2T0"/>
<dbReference type="PANTHER" id="PTHR37017:SF11">
    <property type="entry name" value="ESTERASE_LIPASE_THIOESTERASE DOMAIN-CONTAINING PROTEIN"/>
    <property type="match status" value="1"/>
</dbReference>
<dbReference type="OrthoDB" id="1263307at2759"/>
<dbReference type="PANTHER" id="PTHR37017">
    <property type="entry name" value="AB HYDROLASE-1 DOMAIN-CONTAINING PROTEIN-RELATED"/>
    <property type="match status" value="1"/>
</dbReference>
<protein>
    <recommendedName>
        <fullName evidence="1">AB hydrolase-1 domain-containing protein</fullName>
    </recommendedName>
</protein>
<dbReference type="Pfam" id="PF12697">
    <property type="entry name" value="Abhydrolase_6"/>
    <property type="match status" value="1"/>
</dbReference>
<feature type="domain" description="AB hydrolase-1" evidence="1">
    <location>
        <begin position="10"/>
        <end position="241"/>
    </location>
</feature>
<dbReference type="Gene3D" id="3.40.50.1820">
    <property type="entry name" value="alpha/beta hydrolase"/>
    <property type="match status" value="1"/>
</dbReference>
<dbReference type="InterPro" id="IPR052897">
    <property type="entry name" value="Sec-Metab_Biosynth_Hydrolase"/>
</dbReference>
<evidence type="ECO:0000259" key="1">
    <source>
        <dbReference type="Pfam" id="PF12697"/>
    </source>
</evidence>
<keyword evidence="3" id="KW-1185">Reference proteome</keyword>
<organism evidence="2 3">
    <name type="scientific">Fusarium sarcochroum</name>
    <dbReference type="NCBI Taxonomy" id="1208366"/>
    <lineage>
        <taxon>Eukaryota</taxon>
        <taxon>Fungi</taxon>
        <taxon>Dikarya</taxon>
        <taxon>Ascomycota</taxon>
        <taxon>Pezizomycotina</taxon>
        <taxon>Sordariomycetes</taxon>
        <taxon>Hypocreomycetidae</taxon>
        <taxon>Hypocreales</taxon>
        <taxon>Nectriaceae</taxon>
        <taxon>Fusarium</taxon>
        <taxon>Fusarium lateritium species complex</taxon>
    </lineage>
</organism>
<dbReference type="InterPro" id="IPR029058">
    <property type="entry name" value="AB_hydrolase_fold"/>
</dbReference>
<dbReference type="InterPro" id="IPR000073">
    <property type="entry name" value="AB_hydrolase_1"/>
</dbReference>
<dbReference type="Proteomes" id="UP000622797">
    <property type="component" value="Unassembled WGS sequence"/>
</dbReference>
<evidence type="ECO:0000313" key="3">
    <source>
        <dbReference type="Proteomes" id="UP000622797"/>
    </source>
</evidence>
<dbReference type="SUPFAM" id="SSF53474">
    <property type="entry name" value="alpha/beta-Hydrolases"/>
    <property type="match status" value="1"/>
</dbReference>
<sequence length="256" mass="27794">MTQETQKPVVLFSHGAWHQPLHYRLLIEAIKKQGFTILAPPLASSGYDDSIDGKPYHDDVKRLHDAVLSYIESGRKVIGVGHSYGAVPLAVAIQGNTVAERASKGLEGGFASAIFVAPTPVVQTGISMYDAVGGQYTSAWFHNVTETRLPLKLDQVKAAFFTDIDQAVADEAIPYLCDQSTAPFEVPVVCTPADLDIPKTVVICKSDTIFVKDILTFVADKWGATTVEIESGHSPHLVDAHRKWLVELIAQEAVKA</sequence>